<organism evidence="2 3">
    <name type="scientific">Cyberlindnera fabianii</name>
    <name type="common">Yeast</name>
    <name type="synonym">Hansenula fabianii</name>
    <dbReference type="NCBI Taxonomy" id="36022"/>
    <lineage>
        <taxon>Eukaryota</taxon>
        <taxon>Fungi</taxon>
        <taxon>Dikarya</taxon>
        <taxon>Ascomycota</taxon>
        <taxon>Saccharomycotina</taxon>
        <taxon>Saccharomycetes</taxon>
        <taxon>Phaffomycetales</taxon>
        <taxon>Phaffomycetaceae</taxon>
        <taxon>Cyberlindnera</taxon>
    </lineage>
</organism>
<proteinExistence type="predicted"/>
<dbReference type="InterPro" id="IPR019436">
    <property type="entry name" value="Say1-like"/>
</dbReference>
<dbReference type="AlphaFoldDB" id="A0A1V2L246"/>
<dbReference type="EMBL" id="MPUK01000009">
    <property type="protein sequence ID" value="ONH65972.1"/>
    <property type="molecule type" value="Genomic_DNA"/>
</dbReference>
<reference evidence="3" key="1">
    <citation type="journal article" date="2017" name="Genome Announc.">
        <title>Genome sequences of Cyberlindnera fabianii 65, Pichia kudriavzevii 129, and Saccharomyces cerevisiae 131 isolated from fermented masau fruits in Zimbabwe.</title>
        <authorList>
            <person name="van Rijswijck I.M.H."/>
            <person name="Derks M.F.L."/>
            <person name="Abee T."/>
            <person name="de Ridder D."/>
            <person name="Smid E.J."/>
        </authorList>
    </citation>
    <scope>NUCLEOTIDE SEQUENCE [LARGE SCALE GENOMIC DNA]</scope>
    <source>
        <strain evidence="3">65</strain>
    </source>
</reference>
<name>A0A1V2L246_CYBFA</name>
<protein>
    <submittedName>
        <fullName evidence="2">Putative steryl acetyl hydrolase mug81</fullName>
    </submittedName>
</protein>
<comment type="caution">
    <text evidence="2">The sequence shown here is derived from an EMBL/GenBank/DDBJ whole genome shotgun (WGS) entry which is preliminary data.</text>
</comment>
<evidence type="ECO:0000313" key="2">
    <source>
        <dbReference type="EMBL" id="ONH65972.1"/>
    </source>
</evidence>
<gene>
    <name evidence="2" type="ORF">BON22_4301</name>
</gene>
<dbReference type="Proteomes" id="UP000189513">
    <property type="component" value="Unassembled WGS sequence"/>
</dbReference>
<dbReference type="GO" id="GO:0016787">
    <property type="term" value="F:hydrolase activity"/>
    <property type="evidence" value="ECO:0007669"/>
    <property type="project" value="UniProtKB-KW"/>
</dbReference>
<dbReference type="VEuPathDB" id="FungiDB:BON22_4301"/>
<dbReference type="STRING" id="36022.A0A1V2L246"/>
<evidence type="ECO:0000256" key="1">
    <source>
        <dbReference type="ARBA" id="ARBA00022801"/>
    </source>
</evidence>
<dbReference type="SUPFAM" id="SSF53474">
    <property type="entry name" value="alpha/beta-Hydrolases"/>
    <property type="match status" value="1"/>
</dbReference>
<dbReference type="PANTHER" id="PTHR48081:SF31">
    <property type="entry name" value="STERYL ACETYL HYDROLASE MUG81-RELATED"/>
    <property type="match status" value="1"/>
</dbReference>
<sequence>MTKTARWKSNPTVALSIPIALDVSGLDSFASLLEPDNFDLVKFTEAFVALFATPISALLPMRLVGTILPKLSISTNLELIEPLIEEDLPNYNTEFHVDGVEDGRVAWLVEAENRTSDDPVIFYAHGGGYVFGLFPNFPYLFATIYKWLGNDRLSILLLDYTLATDGTYPQQIIEFTLSYNKLAESSVNIIIAGDSAGGHLSLAFVRHQSYKPFEEVPEAVNQKPTGVILLSPWVNLYPQDGVGSYKTNSGKDILGAPILRHFTEVFLPDKSLYELPKFNPYNDTIDWDSILPETIFVSKGENEVLRDDITKWTELAELNDSEVYESPDAIHDSAIFTPKLSDITPEIVKYLKSLGY</sequence>
<dbReference type="Pfam" id="PF10340">
    <property type="entry name" value="Say1_Mug180"/>
    <property type="match status" value="1"/>
</dbReference>
<dbReference type="Gene3D" id="3.40.50.1820">
    <property type="entry name" value="alpha/beta hydrolase"/>
    <property type="match status" value="1"/>
</dbReference>
<accession>A0A1V2L246</accession>
<dbReference type="PANTHER" id="PTHR48081">
    <property type="entry name" value="AB HYDROLASE SUPERFAMILY PROTEIN C4A8.06C"/>
    <property type="match status" value="1"/>
</dbReference>
<dbReference type="OMA" id="LMWFTER"/>
<evidence type="ECO:0000313" key="3">
    <source>
        <dbReference type="Proteomes" id="UP000189513"/>
    </source>
</evidence>
<keyword evidence="3" id="KW-1185">Reference proteome</keyword>
<dbReference type="InterPro" id="IPR029058">
    <property type="entry name" value="AB_hydrolase_fold"/>
</dbReference>
<dbReference type="InterPro" id="IPR050300">
    <property type="entry name" value="GDXG_lipolytic_enzyme"/>
</dbReference>
<keyword evidence="1 2" id="KW-0378">Hydrolase</keyword>